<dbReference type="AlphaFoldDB" id="A0A1Q9CNM2"/>
<dbReference type="SUPFAM" id="SSF52047">
    <property type="entry name" value="RNI-like"/>
    <property type="match status" value="1"/>
</dbReference>
<dbReference type="InterPro" id="IPR032675">
    <property type="entry name" value="LRR_dom_sf"/>
</dbReference>
<name>A0A1Q9CNM2_SYMMI</name>
<dbReference type="Gene3D" id="3.80.10.10">
    <property type="entry name" value="Ribonuclease Inhibitor"/>
    <property type="match status" value="1"/>
</dbReference>
<reference evidence="3 4" key="1">
    <citation type="submission" date="2016-02" db="EMBL/GenBank/DDBJ databases">
        <title>Genome analysis of coral dinoflagellate symbionts highlights evolutionary adaptations to a symbiotic lifestyle.</title>
        <authorList>
            <person name="Aranda M."/>
            <person name="Li Y."/>
            <person name="Liew Y.J."/>
            <person name="Baumgarten S."/>
            <person name="Simakov O."/>
            <person name="Wilson M."/>
            <person name="Piel J."/>
            <person name="Ashoor H."/>
            <person name="Bougouffa S."/>
            <person name="Bajic V.B."/>
            <person name="Ryu T."/>
            <person name="Ravasi T."/>
            <person name="Bayer T."/>
            <person name="Micklem G."/>
            <person name="Kim H."/>
            <person name="Bhak J."/>
            <person name="Lajeunesse T.C."/>
            <person name="Voolstra C.R."/>
        </authorList>
    </citation>
    <scope>NUCLEOTIDE SEQUENCE [LARGE SCALE GENOMIC DNA]</scope>
    <source>
        <strain evidence="3 4">CCMP2467</strain>
    </source>
</reference>
<dbReference type="EMBL" id="LSRX01001035">
    <property type="protein sequence ID" value="OLP84520.1"/>
    <property type="molecule type" value="Genomic_DNA"/>
</dbReference>
<evidence type="ECO:0000256" key="1">
    <source>
        <dbReference type="ARBA" id="ARBA00023604"/>
    </source>
</evidence>
<proteinExistence type="inferred from homology"/>
<dbReference type="PANTHER" id="PTHR34598:SF3">
    <property type="entry name" value="OXIDOREDUCTASE AN1597"/>
    <property type="match status" value="1"/>
</dbReference>
<feature type="region of interest" description="Disordered" evidence="2">
    <location>
        <begin position="237"/>
        <end position="278"/>
    </location>
</feature>
<organism evidence="3 4">
    <name type="scientific">Symbiodinium microadriaticum</name>
    <name type="common">Dinoflagellate</name>
    <name type="synonym">Zooxanthella microadriatica</name>
    <dbReference type="NCBI Taxonomy" id="2951"/>
    <lineage>
        <taxon>Eukaryota</taxon>
        <taxon>Sar</taxon>
        <taxon>Alveolata</taxon>
        <taxon>Dinophyceae</taxon>
        <taxon>Suessiales</taxon>
        <taxon>Symbiodiniaceae</taxon>
        <taxon>Symbiodinium</taxon>
    </lineage>
</organism>
<dbReference type="GO" id="GO:0016491">
    <property type="term" value="F:oxidoreductase activity"/>
    <property type="evidence" value="ECO:0007669"/>
    <property type="project" value="InterPro"/>
</dbReference>
<accession>A0A1Q9CNM2</accession>
<dbReference type="Proteomes" id="UP000186817">
    <property type="component" value="Unassembled WGS sequence"/>
</dbReference>
<feature type="compositionally biased region" description="Polar residues" evidence="2">
    <location>
        <begin position="237"/>
        <end position="250"/>
    </location>
</feature>
<evidence type="ECO:0000313" key="3">
    <source>
        <dbReference type="EMBL" id="OLP84520.1"/>
    </source>
</evidence>
<dbReference type="InterPro" id="IPR044053">
    <property type="entry name" value="AsaB-like"/>
</dbReference>
<sequence>MELFNWMYRVPRRAQLGLPSSHTMHLGHSMLKAFADGYCATDATKPPQTQELVVNAQALAGAGPALAQLVSEMPGLRSLRLLTASNPPRPAGLRRASSPAQQACSSGQDFAQLTSIQIRGGFSLDSLNLGAMLSSASSLQVLDLSGSEFGDADAQLLAAANVGPLPELHLLGFRGCKLQSPAAAAALARAVNHFGSIRHIRMQANRWRVEAHRSFAEHLLESSAQALVSLEAGYSSHGQQGQALPSQSRPPRTADPSPGTPAESLAEELVEGGDAPGTESRSDKLHFLAQFGVGLWLSAVACRLASGLQELRLEKLDVGVVALQILRRRLRSPMALRVLAFSTGCTGLSEKKAGIELAWLVARVTPRLQRLVLAGSDASPSLVQGMLEAISRSPATAAERALTHSPFALGRPEVRHLCWIDVENAEAFLQAATITGPQLFQAFRSNGCFSFQGLRSEPKDTAHPARVASKRFQLIPMRGDGWRRTVTERSFDGGGFQAAFRLKAALRSSSLAARQPTPNMREADACAAASDGVVSKLPYQKLVPGKRTGRYIRVPDIGELADEHEQHSVYLRNGRGVEATLETTGFELRNQATQCTNFFDPAAVATIYYPEVEALVKHSTGCADVIVFDHTIRESGATGLNVLSETSQAAAPVMRVHTDYTDESAPRRLRDLARSESYTGMKLSEEDCERILSSRYCFINVWKSIAEEPATRCPLAVCDAKSVDYSRAIKYEMHFPDRIGSNYALEFSPQHRWYYYPRMGKDESLLFKVFEKDASRTQSVFHTAFHDPTTPADAPTRRSIECRTIACFAESENGKCSYQPLQLMHVVMHSNKAASTCWHDHLACSQNAPAMKQILESNAWRLPAQVTVSFIAAPGKHRPDELNVERLISQLPPPLKKHLWLKTPNLRRKLAGQAQQLIDAAIEDDPENGQMIKAAIRQGVDNLNHEADLHPLEFQQSLKDMERIERALKVHSMQHVLYCSWNWLPKSTKRRNNYVLRAFL</sequence>
<comment type="caution">
    <text evidence="3">The sequence shown here is derived from an EMBL/GenBank/DDBJ whole genome shotgun (WGS) entry which is preliminary data.</text>
</comment>
<keyword evidence="4" id="KW-1185">Reference proteome</keyword>
<protein>
    <submittedName>
        <fullName evidence="3">Uncharacterized protein</fullName>
    </submittedName>
</protein>
<comment type="similarity">
    <text evidence="1">Belongs to the asaB hydroxylase/desaturase family.</text>
</comment>
<gene>
    <name evidence="3" type="ORF">AK812_SmicGene34594</name>
</gene>
<evidence type="ECO:0000256" key="2">
    <source>
        <dbReference type="SAM" id="MobiDB-lite"/>
    </source>
</evidence>
<dbReference type="NCBIfam" id="NF041278">
    <property type="entry name" value="CmcJ_NvfI_EfuI"/>
    <property type="match status" value="1"/>
</dbReference>
<dbReference type="PANTHER" id="PTHR34598">
    <property type="entry name" value="BLL6449 PROTEIN"/>
    <property type="match status" value="1"/>
</dbReference>
<dbReference type="OrthoDB" id="412788at2759"/>
<evidence type="ECO:0000313" key="4">
    <source>
        <dbReference type="Proteomes" id="UP000186817"/>
    </source>
</evidence>